<keyword evidence="1" id="KW-0812">Transmembrane</keyword>
<keyword evidence="1" id="KW-1133">Transmembrane helix</keyword>
<dbReference type="RefSeq" id="WP_216244850.1">
    <property type="nucleotide sequence ID" value="NZ_JABACJ020000029.1"/>
</dbReference>
<evidence type="ECO:0008006" key="4">
    <source>
        <dbReference type="Google" id="ProtNLM"/>
    </source>
</evidence>
<evidence type="ECO:0000256" key="1">
    <source>
        <dbReference type="SAM" id="Phobius"/>
    </source>
</evidence>
<proteinExistence type="predicted"/>
<evidence type="ECO:0000313" key="2">
    <source>
        <dbReference type="EMBL" id="MBU3878208.1"/>
    </source>
</evidence>
<accession>A0ABS6D9B4</accession>
<gene>
    <name evidence="2" type="ORF">HGO97_020615</name>
</gene>
<name>A0ABS6D9B4_9FIRM</name>
<dbReference type="Proteomes" id="UP000723714">
    <property type="component" value="Unassembled WGS sequence"/>
</dbReference>
<protein>
    <recommendedName>
        <fullName evidence="4">DUF2726 domain-containing protein</fullName>
    </recommendedName>
</protein>
<feature type="transmembrane region" description="Helical" evidence="1">
    <location>
        <begin position="12"/>
        <end position="33"/>
    </location>
</feature>
<dbReference type="EMBL" id="JABACJ020000029">
    <property type="protein sequence ID" value="MBU3878208.1"/>
    <property type="molecule type" value="Genomic_DNA"/>
</dbReference>
<keyword evidence="1" id="KW-0472">Membrane</keyword>
<evidence type="ECO:0000313" key="3">
    <source>
        <dbReference type="Proteomes" id="UP000723714"/>
    </source>
</evidence>
<reference evidence="2 3" key="1">
    <citation type="submission" date="2021-06" db="EMBL/GenBank/DDBJ databases">
        <title>Faecalicatena sp. nov. isolated from porcine feces.</title>
        <authorList>
            <person name="Oh B.S."/>
            <person name="Lee J.H."/>
        </authorList>
    </citation>
    <scope>NUCLEOTIDE SEQUENCE [LARGE SCALE GENOMIC DNA]</scope>
    <source>
        <strain evidence="2 3">AGMB00832</strain>
    </source>
</reference>
<organism evidence="2 3">
    <name type="scientific">Faecalicatena faecalis</name>
    <dbReference type="NCBI Taxonomy" id="2726362"/>
    <lineage>
        <taxon>Bacteria</taxon>
        <taxon>Bacillati</taxon>
        <taxon>Bacillota</taxon>
        <taxon>Clostridia</taxon>
        <taxon>Lachnospirales</taxon>
        <taxon>Lachnospiraceae</taxon>
        <taxon>Faecalicatena</taxon>
    </lineage>
</organism>
<sequence length="192" mass="22659">MTIVDFLDKHIVLVTTILIIFLLVVIIVFAYFIPKISLINQIWKDAKEIKDPLLFRKSYKQRLMKHSFVFASSTRDNEAGYKEIKKYFDNEKEIIFIPLDTENFDDKFDGFDIIIYKVHDNEFGIPCSNENPLYKRISKYCSEQHKSCILVCRPGKQIALSENAVEFNPLYVTTVQFYSKLRETLYILLYLT</sequence>
<keyword evidence="3" id="KW-1185">Reference proteome</keyword>
<comment type="caution">
    <text evidence="2">The sequence shown here is derived from an EMBL/GenBank/DDBJ whole genome shotgun (WGS) entry which is preliminary data.</text>
</comment>